<organism evidence="2 3">
    <name type="scientific">Shewanella salipaludis</name>
    <dbReference type="NCBI Taxonomy" id="2723052"/>
    <lineage>
        <taxon>Bacteria</taxon>
        <taxon>Pseudomonadati</taxon>
        <taxon>Pseudomonadota</taxon>
        <taxon>Gammaproteobacteria</taxon>
        <taxon>Alteromonadales</taxon>
        <taxon>Shewanellaceae</taxon>
        <taxon>Shewanella</taxon>
    </lineage>
</organism>
<keyword evidence="1" id="KW-0472">Membrane</keyword>
<evidence type="ECO:0000256" key="1">
    <source>
        <dbReference type="SAM" id="Phobius"/>
    </source>
</evidence>
<evidence type="ECO:0000313" key="2">
    <source>
        <dbReference type="EMBL" id="NMH66534.1"/>
    </source>
</evidence>
<accession>A0A972JLT8</accession>
<feature type="transmembrane region" description="Helical" evidence="1">
    <location>
        <begin position="124"/>
        <end position="141"/>
    </location>
</feature>
<proteinExistence type="predicted"/>
<protein>
    <submittedName>
        <fullName evidence="2">Uncharacterized protein</fullName>
    </submittedName>
</protein>
<feature type="transmembrane region" description="Helical" evidence="1">
    <location>
        <begin position="54"/>
        <end position="79"/>
    </location>
</feature>
<comment type="caution">
    <text evidence="2">The sequence shown here is derived from an EMBL/GenBank/DDBJ whole genome shotgun (WGS) entry which is preliminary data.</text>
</comment>
<reference evidence="2" key="1">
    <citation type="submission" date="2020-04" db="EMBL/GenBank/DDBJ databases">
        <title>Description of Shewanella salipaludis sp. nov., isolated from a salt marsh.</title>
        <authorList>
            <person name="Park S."/>
            <person name="Yoon J.-H."/>
        </authorList>
    </citation>
    <scope>NUCLEOTIDE SEQUENCE</scope>
    <source>
        <strain evidence="2">SHSM-M6</strain>
    </source>
</reference>
<keyword evidence="3" id="KW-1185">Reference proteome</keyword>
<keyword evidence="1" id="KW-0812">Transmembrane</keyword>
<dbReference type="RefSeq" id="WP_169565261.1">
    <property type="nucleotide sequence ID" value="NZ_JAAXYH010000013.1"/>
</dbReference>
<dbReference type="EMBL" id="JAAXYH010000013">
    <property type="protein sequence ID" value="NMH66534.1"/>
    <property type="molecule type" value="Genomic_DNA"/>
</dbReference>
<sequence>MQTITFNWYRLLRYALLFLAFSLLMTFGMLLWFSNSLAEVWQKGRMLSMTDLGVSIELTLTLLIYISFPVLLFRFMFYFAKMIYRGRNPGIGIFCYQTLFNPLNFMLFPSLLNADGLRFRRRCLTSIVLLLCLYCAILLLTL</sequence>
<dbReference type="AlphaFoldDB" id="A0A972JLT8"/>
<dbReference type="Proteomes" id="UP000737113">
    <property type="component" value="Unassembled WGS sequence"/>
</dbReference>
<gene>
    <name evidence="2" type="ORF">HC757_15350</name>
</gene>
<name>A0A972JLT8_9GAMM</name>
<feature type="transmembrane region" description="Helical" evidence="1">
    <location>
        <begin position="12"/>
        <end position="34"/>
    </location>
</feature>
<evidence type="ECO:0000313" key="3">
    <source>
        <dbReference type="Proteomes" id="UP000737113"/>
    </source>
</evidence>
<keyword evidence="1" id="KW-1133">Transmembrane helix</keyword>